<evidence type="ECO:0000313" key="2">
    <source>
        <dbReference type="EMBL" id="KAF1944457.1"/>
    </source>
</evidence>
<evidence type="ECO:0000313" key="3">
    <source>
        <dbReference type="Proteomes" id="UP000800038"/>
    </source>
</evidence>
<gene>
    <name evidence="2" type="ORF">EJ02DRAFT_452317</name>
</gene>
<sequence length="103" mass="11681">MSAIRAFAPRRAPFVLVQRAQFSQSRARASGKESSLHSEGRAEEVEKKKNEQLRKQRDGKGHWEEQLASDSESIVKADREETGKDTKQQIKELQDKSTKAKGQ</sequence>
<dbReference type="AlphaFoldDB" id="A0A6A5T5W1"/>
<feature type="compositionally biased region" description="Basic and acidic residues" evidence="1">
    <location>
        <begin position="30"/>
        <end position="65"/>
    </location>
</feature>
<name>A0A6A5T5W1_9PLEO</name>
<feature type="region of interest" description="Disordered" evidence="1">
    <location>
        <begin position="21"/>
        <end position="103"/>
    </location>
</feature>
<accession>A0A6A5T5W1</accession>
<proteinExistence type="predicted"/>
<evidence type="ECO:0008006" key="4">
    <source>
        <dbReference type="Google" id="ProtNLM"/>
    </source>
</evidence>
<dbReference type="Proteomes" id="UP000800038">
    <property type="component" value="Unassembled WGS sequence"/>
</dbReference>
<dbReference type="EMBL" id="ML976016">
    <property type="protein sequence ID" value="KAF1944457.1"/>
    <property type="molecule type" value="Genomic_DNA"/>
</dbReference>
<reference evidence="2" key="1">
    <citation type="journal article" date="2020" name="Stud. Mycol.">
        <title>101 Dothideomycetes genomes: a test case for predicting lifestyles and emergence of pathogens.</title>
        <authorList>
            <person name="Haridas S."/>
            <person name="Albert R."/>
            <person name="Binder M."/>
            <person name="Bloem J."/>
            <person name="Labutti K."/>
            <person name="Salamov A."/>
            <person name="Andreopoulos B."/>
            <person name="Baker S."/>
            <person name="Barry K."/>
            <person name="Bills G."/>
            <person name="Bluhm B."/>
            <person name="Cannon C."/>
            <person name="Castanera R."/>
            <person name="Culley D."/>
            <person name="Daum C."/>
            <person name="Ezra D."/>
            <person name="Gonzalez J."/>
            <person name="Henrissat B."/>
            <person name="Kuo A."/>
            <person name="Liang C."/>
            <person name="Lipzen A."/>
            <person name="Lutzoni F."/>
            <person name="Magnuson J."/>
            <person name="Mondo S."/>
            <person name="Nolan M."/>
            <person name="Ohm R."/>
            <person name="Pangilinan J."/>
            <person name="Park H.-J."/>
            <person name="Ramirez L."/>
            <person name="Alfaro M."/>
            <person name="Sun H."/>
            <person name="Tritt A."/>
            <person name="Yoshinaga Y."/>
            <person name="Zwiers L.-H."/>
            <person name="Turgeon B."/>
            <person name="Goodwin S."/>
            <person name="Spatafora J."/>
            <person name="Crous P."/>
            <person name="Grigoriev I."/>
        </authorList>
    </citation>
    <scope>NUCLEOTIDE SEQUENCE</scope>
    <source>
        <strain evidence="2">CBS 161.51</strain>
    </source>
</reference>
<organism evidence="2 3">
    <name type="scientific">Clathrospora elynae</name>
    <dbReference type="NCBI Taxonomy" id="706981"/>
    <lineage>
        <taxon>Eukaryota</taxon>
        <taxon>Fungi</taxon>
        <taxon>Dikarya</taxon>
        <taxon>Ascomycota</taxon>
        <taxon>Pezizomycotina</taxon>
        <taxon>Dothideomycetes</taxon>
        <taxon>Pleosporomycetidae</taxon>
        <taxon>Pleosporales</taxon>
        <taxon>Diademaceae</taxon>
        <taxon>Clathrospora</taxon>
    </lineage>
</organism>
<keyword evidence="3" id="KW-1185">Reference proteome</keyword>
<dbReference type="OrthoDB" id="529205at2759"/>
<evidence type="ECO:0000256" key="1">
    <source>
        <dbReference type="SAM" id="MobiDB-lite"/>
    </source>
</evidence>
<protein>
    <recommendedName>
        <fullName evidence="4">Mitochondrial carrier protein pet8</fullName>
    </recommendedName>
</protein>
<feature type="compositionally biased region" description="Basic and acidic residues" evidence="1">
    <location>
        <begin position="73"/>
        <end position="103"/>
    </location>
</feature>